<evidence type="ECO:0000313" key="2">
    <source>
        <dbReference type="EMBL" id="MEI7104859.1"/>
    </source>
</evidence>
<sequence>MAAFFSSNNVKEQIEMYIQFLEKTSVSNEFQGSRNNYCASILTSMLKHPLEWSESTDFNIRLIGGRLISELNERGADNKSIDFVFSILFRFLMELYFNQANDLSLDMMNVKNFAFEQKDSFTEQCKRQIDYATQEMAFSLFRDKYHRGDIQHFIKAAESEKSIEAKLVEWDKKTTLQLEKVEALKAKLDEQETAYNFVGLHKGFHNLSRAKRVEAKAALFNTRLFGFLTIVPLIFEIIVLTINSNGTWLDAFRIALIPAFALTFILAYYFRVSLSNYQSIKSQIVQIELRKSLCTFIQNYSVYAEKMTDKESLRKFENVVFSNIMPSEDKIPSTFDGVEQIAKLIESVKK</sequence>
<evidence type="ECO:0000256" key="1">
    <source>
        <dbReference type="SAM" id="Phobius"/>
    </source>
</evidence>
<keyword evidence="1" id="KW-0812">Transmembrane</keyword>
<organism evidence="2 3">
    <name type="scientific">Pectobacterium versatile</name>
    <dbReference type="NCBI Taxonomy" id="2488639"/>
    <lineage>
        <taxon>Bacteria</taxon>
        <taxon>Pseudomonadati</taxon>
        <taxon>Pseudomonadota</taxon>
        <taxon>Gammaproteobacteria</taxon>
        <taxon>Enterobacterales</taxon>
        <taxon>Pectobacteriaceae</taxon>
        <taxon>Pectobacterium</taxon>
    </lineage>
</organism>
<evidence type="ECO:0000313" key="3">
    <source>
        <dbReference type="Proteomes" id="UP001313132"/>
    </source>
</evidence>
<dbReference type="EMBL" id="JBBBON010000028">
    <property type="protein sequence ID" value="MEI7104859.1"/>
    <property type="molecule type" value="Genomic_DNA"/>
</dbReference>
<dbReference type="RefSeq" id="WP_336858218.1">
    <property type="nucleotide sequence ID" value="NZ_JBBBOM010000036.1"/>
</dbReference>
<dbReference type="Proteomes" id="UP001313132">
    <property type="component" value="Unassembled WGS sequence"/>
</dbReference>
<keyword evidence="1" id="KW-0472">Membrane</keyword>
<comment type="caution">
    <text evidence="2">The sequence shown here is derived from an EMBL/GenBank/DDBJ whole genome shotgun (WGS) entry which is preliminary data.</text>
</comment>
<name>A0ABU8K5W2_9GAMM</name>
<keyword evidence="3" id="KW-1185">Reference proteome</keyword>
<accession>A0ABU8K5W2</accession>
<feature type="transmembrane region" description="Helical" evidence="1">
    <location>
        <begin position="251"/>
        <end position="270"/>
    </location>
</feature>
<reference evidence="2 3" key="1">
    <citation type="submission" date="2024-03" db="EMBL/GenBank/DDBJ databases">
        <title>Analysis of soft rot Pectobacteriaceae population diversity in US potato growing regions between 2016 and 2022.</title>
        <authorList>
            <person name="Ma X."/>
            <person name="Zhang X."/>
            <person name="Stodghill P."/>
            <person name="Rioux R."/>
            <person name="Babler B."/>
            <person name="Shrestha S."/>
            <person name="Babler B."/>
            <person name="Rivedal H."/>
            <person name="Frost K."/>
            <person name="Hao J."/>
            <person name="Secor G."/>
            <person name="Swingle B."/>
        </authorList>
    </citation>
    <scope>NUCLEOTIDE SEQUENCE [LARGE SCALE GENOMIC DNA]</scope>
    <source>
        <strain evidence="2 3">UMSS2</strain>
    </source>
</reference>
<keyword evidence="1" id="KW-1133">Transmembrane helix</keyword>
<gene>
    <name evidence="2" type="ORF">WCT63_20725</name>
</gene>
<proteinExistence type="predicted"/>
<protein>
    <submittedName>
        <fullName evidence="2">Uncharacterized protein</fullName>
    </submittedName>
</protein>
<feature type="transmembrane region" description="Helical" evidence="1">
    <location>
        <begin position="218"/>
        <end position="239"/>
    </location>
</feature>